<dbReference type="Gene3D" id="3.40.50.300">
    <property type="entry name" value="P-loop containing nucleotide triphosphate hydrolases"/>
    <property type="match status" value="1"/>
</dbReference>
<feature type="domain" description="ABC transporter" evidence="4">
    <location>
        <begin position="1"/>
        <end position="220"/>
    </location>
</feature>
<dbReference type="SMART" id="SM00382">
    <property type="entry name" value="AAA"/>
    <property type="match status" value="1"/>
</dbReference>
<dbReference type="Pfam" id="PF00005">
    <property type="entry name" value="ABC_tran"/>
    <property type="match status" value="1"/>
</dbReference>
<dbReference type="InterPro" id="IPR051782">
    <property type="entry name" value="ABC_Transporter_VariousFunc"/>
</dbReference>
<keyword evidence="1" id="KW-0813">Transport</keyword>
<dbReference type="CDD" id="cd03230">
    <property type="entry name" value="ABC_DR_subfamily_A"/>
    <property type="match status" value="1"/>
</dbReference>
<evidence type="ECO:0000313" key="5">
    <source>
        <dbReference type="EMBL" id="AIA56159.1"/>
    </source>
</evidence>
<evidence type="ECO:0000256" key="3">
    <source>
        <dbReference type="ARBA" id="ARBA00022840"/>
    </source>
</evidence>
<dbReference type="InterPro" id="IPR003593">
    <property type="entry name" value="AAA+_ATPase"/>
</dbReference>
<dbReference type="HOGENOM" id="CLU_000604_1_2_6"/>
<dbReference type="PROSITE" id="PS00211">
    <property type="entry name" value="ABC_TRANSPORTER_1"/>
    <property type="match status" value="1"/>
</dbReference>
<evidence type="ECO:0000259" key="4">
    <source>
        <dbReference type="PROSITE" id="PS50893"/>
    </source>
</evidence>
<sequence length="282" mass="31581">MKRFGEHEVLREISFSLGAGEFVALIGPNGAGKSTLLGTLIGLILPDSGSAHILDQDVAQPGEGWRLELGYVPQEFRGFDWMQTGELLDYIAAFYPRARRRWPDLEDWAELPRRTRVRELSGGQRQRLAILLALRHRPQVALLDEPVSSLDPKARRDFVQLLHSDCKARAAVCLLSSHILSDLEPLADRSLILHHGRLLGDWDATDRREDLRWLYPLAPASSPQDLPTTLEVLATTAEGGLLVGGWRRLSEPERAQLEQVWRSVTPADMESVFLALTSGERT</sequence>
<dbReference type="KEGG" id="acz:Acaty_c2312"/>
<gene>
    <name evidence="5" type="ORF">Acaty_c2312</name>
</gene>
<evidence type="ECO:0000313" key="6">
    <source>
        <dbReference type="Proteomes" id="UP000005522"/>
    </source>
</evidence>
<dbReference type="EMBL" id="CP005986">
    <property type="protein sequence ID" value="AIA56159.1"/>
    <property type="molecule type" value="Genomic_DNA"/>
</dbReference>
<dbReference type="InterPro" id="IPR003439">
    <property type="entry name" value="ABC_transporter-like_ATP-bd"/>
</dbReference>
<protein>
    <submittedName>
        <fullName evidence="5">ABC transporter, ATP-binding protein</fullName>
    </submittedName>
</protein>
<dbReference type="SUPFAM" id="SSF52540">
    <property type="entry name" value="P-loop containing nucleoside triphosphate hydrolases"/>
    <property type="match status" value="1"/>
</dbReference>
<dbReference type="PANTHER" id="PTHR42939">
    <property type="entry name" value="ABC TRANSPORTER ATP-BINDING PROTEIN ALBC-RELATED"/>
    <property type="match status" value="1"/>
</dbReference>
<name>A0A059ZTJ7_ACICK</name>
<evidence type="ECO:0000256" key="2">
    <source>
        <dbReference type="ARBA" id="ARBA00022741"/>
    </source>
</evidence>
<dbReference type="eggNOG" id="COG1131">
    <property type="taxonomic scope" value="Bacteria"/>
</dbReference>
<keyword evidence="2" id="KW-0547">Nucleotide-binding</keyword>
<evidence type="ECO:0000256" key="1">
    <source>
        <dbReference type="ARBA" id="ARBA00022448"/>
    </source>
</evidence>
<dbReference type="AlphaFoldDB" id="A0A059ZTJ7"/>
<organism evidence="5 6">
    <name type="scientific">Acidithiobacillus caldus (strain ATCC 51756 / DSM 8584 / KU)</name>
    <dbReference type="NCBI Taxonomy" id="637389"/>
    <lineage>
        <taxon>Bacteria</taxon>
        <taxon>Pseudomonadati</taxon>
        <taxon>Pseudomonadota</taxon>
        <taxon>Acidithiobacillia</taxon>
        <taxon>Acidithiobacillales</taxon>
        <taxon>Acidithiobacillaceae</taxon>
        <taxon>Acidithiobacillus</taxon>
    </lineage>
</organism>
<reference evidence="5 6" key="1">
    <citation type="journal article" date="2009" name="J. Bacteriol.">
        <title>Draft genome sequence of the extremely acidophilic bacterium Acidithiobacillus caldus ATCC 51756 reveals metabolic versatility in the genus Acidithiobacillus.</title>
        <authorList>
            <person name="Valdes J."/>
            <person name="Quatrini R."/>
            <person name="Hallberg K."/>
            <person name="Dopson M."/>
            <person name="Valenzuela P.D."/>
            <person name="Holmes D.S."/>
        </authorList>
    </citation>
    <scope>NUCLEOTIDE SEQUENCE [LARGE SCALE GENOMIC DNA]</scope>
    <source>
        <strain evidence="6">ATCC 51756 / DSM 8584 / KU</strain>
    </source>
</reference>
<accession>A0A059ZTJ7</accession>
<dbReference type="GO" id="GO:0016887">
    <property type="term" value="F:ATP hydrolysis activity"/>
    <property type="evidence" value="ECO:0007669"/>
    <property type="project" value="InterPro"/>
</dbReference>
<dbReference type="InterPro" id="IPR027417">
    <property type="entry name" value="P-loop_NTPase"/>
</dbReference>
<keyword evidence="3 5" id="KW-0067">ATP-binding</keyword>
<dbReference type="InterPro" id="IPR017871">
    <property type="entry name" value="ABC_transporter-like_CS"/>
</dbReference>
<dbReference type="GO" id="GO:0005524">
    <property type="term" value="F:ATP binding"/>
    <property type="evidence" value="ECO:0007669"/>
    <property type="project" value="UniProtKB-KW"/>
</dbReference>
<dbReference type="Proteomes" id="UP000005522">
    <property type="component" value="Chromosome"/>
</dbReference>
<dbReference type="PANTHER" id="PTHR42939:SF1">
    <property type="entry name" value="ABC TRANSPORTER ATP-BINDING PROTEIN ALBC-RELATED"/>
    <property type="match status" value="1"/>
</dbReference>
<dbReference type="PROSITE" id="PS50893">
    <property type="entry name" value="ABC_TRANSPORTER_2"/>
    <property type="match status" value="1"/>
</dbReference>
<proteinExistence type="predicted"/>